<protein>
    <recommendedName>
        <fullName evidence="1">SMP-30/Gluconolactonase/LRE-like region domain-containing protein</fullName>
    </recommendedName>
</protein>
<name>A0A382Q6L6_9ZZZZ</name>
<dbReference type="InterPro" id="IPR013658">
    <property type="entry name" value="SGL"/>
</dbReference>
<sequence length="225" mass="24462">MSELREIATGLKFPEGPIAMPNGDVVLVEIARGTLSRVRPNGSIEVVAETGGGPNGAAIGPDGACYICNNGGFRWHIKGDKHLPGYQDETYSGGRIERVDMETGEVDVLYTESDGIPLRGPNDIVFDKDGGFWFTDHGKIRRRDEDRTGVYYAKPDGSFITEAIFPIDGPNGIGLSANEKTLYIAETHAGRCWSYEIAEPGKIVRGKGEAPWEPGKMLLGVSDYR</sequence>
<dbReference type="InterPro" id="IPR011042">
    <property type="entry name" value="6-blade_b-propeller_TolB-like"/>
</dbReference>
<gene>
    <name evidence="2" type="ORF">METZ01_LOCUS332725</name>
</gene>
<dbReference type="Gene3D" id="2.120.10.30">
    <property type="entry name" value="TolB, C-terminal domain"/>
    <property type="match status" value="1"/>
</dbReference>
<dbReference type="PANTHER" id="PTHR47572">
    <property type="entry name" value="LIPOPROTEIN-RELATED"/>
    <property type="match status" value="1"/>
</dbReference>
<dbReference type="Pfam" id="PF08450">
    <property type="entry name" value="SGL"/>
    <property type="match status" value="1"/>
</dbReference>
<feature type="non-terminal residue" evidence="2">
    <location>
        <position position="225"/>
    </location>
</feature>
<accession>A0A382Q6L6</accession>
<proteinExistence type="predicted"/>
<evidence type="ECO:0000259" key="1">
    <source>
        <dbReference type="Pfam" id="PF08450"/>
    </source>
</evidence>
<dbReference type="AlphaFoldDB" id="A0A382Q6L6"/>
<evidence type="ECO:0000313" key="2">
    <source>
        <dbReference type="EMBL" id="SVC79871.1"/>
    </source>
</evidence>
<organism evidence="2">
    <name type="scientific">marine metagenome</name>
    <dbReference type="NCBI Taxonomy" id="408172"/>
    <lineage>
        <taxon>unclassified sequences</taxon>
        <taxon>metagenomes</taxon>
        <taxon>ecological metagenomes</taxon>
    </lineage>
</organism>
<reference evidence="2" key="1">
    <citation type="submission" date="2018-05" db="EMBL/GenBank/DDBJ databases">
        <authorList>
            <person name="Lanie J.A."/>
            <person name="Ng W.-L."/>
            <person name="Kazmierczak K.M."/>
            <person name="Andrzejewski T.M."/>
            <person name="Davidsen T.M."/>
            <person name="Wayne K.J."/>
            <person name="Tettelin H."/>
            <person name="Glass J.I."/>
            <person name="Rusch D."/>
            <person name="Podicherti R."/>
            <person name="Tsui H.-C.T."/>
            <person name="Winkler M.E."/>
        </authorList>
    </citation>
    <scope>NUCLEOTIDE SEQUENCE</scope>
</reference>
<dbReference type="PANTHER" id="PTHR47572:SF5">
    <property type="entry name" value="BLR2277 PROTEIN"/>
    <property type="match status" value="1"/>
</dbReference>
<feature type="domain" description="SMP-30/Gluconolactonase/LRE-like region" evidence="1">
    <location>
        <begin position="13"/>
        <end position="204"/>
    </location>
</feature>
<dbReference type="SUPFAM" id="SSF63829">
    <property type="entry name" value="Calcium-dependent phosphotriesterase"/>
    <property type="match status" value="1"/>
</dbReference>
<dbReference type="InterPro" id="IPR051262">
    <property type="entry name" value="SMP-30/CGR1_Lactonase"/>
</dbReference>
<dbReference type="EMBL" id="UINC01111563">
    <property type="protein sequence ID" value="SVC79871.1"/>
    <property type="molecule type" value="Genomic_DNA"/>
</dbReference>